<name>A0A8T0HWT0_CERPU</name>
<gene>
    <name evidence="2" type="ORF">KC19_VG302200</name>
</gene>
<comment type="caution">
    <text evidence="2">The sequence shown here is derived from an EMBL/GenBank/DDBJ whole genome shotgun (WGS) entry which is preliminary data.</text>
</comment>
<evidence type="ECO:0008006" key="4">
    <source>
        <dbReference type="Google" id="ProtNLM"/>
    </source>
</evidence>
<feature type="signal peptide" evidence="1">
    <location>
        <begin position="1"/>
        <end position="18"/>
    </location>
</feature>
<evidence type="ECO:0000256" key="1">
    <source>
        <dbReference type="SAM" id="SignalP"/>
    </source>
</evidence>
<dbReference type="EMBL" id="CM026426">
    <property type="protein sequence ID" value="KAG0574913.1"/>
    <property type="molecule type" value="Genomic_DNA"/>
</dbReference>
<keyword evidence="3" id="KW-1185">Reference proteome</keyword>
<organism evidence="2 3">
    <name type="scientific">Ceratodon purpureus</name>
    <name type="common">Fire moss</name>
    <name type="synonym">Dicranum purpureum</name>
    <dbReference type="NCBI Taxonomy" id="3225"/>
    <lineage>
        <taxon>Eukaryota</taxon>
        <taxon>Viridiplantae</taxon>
        <taxon>Streptophyta</taxon>
        <taxon>Embryophyta</taxon>
        <taxon>Bryophyta</taxon>
        <taxon>Bryophytina</taxon>
        <taxon>Bryopsida</taxon>
        <taxon>Dicranidae</taxon>
        <taxon>Pseudoditrichales</taxon>
        <taxon>Ditrichaceae</taxon>
        <taxon>Ceratodon</taxon>
    </lineage>
</organism>
<dbReference type="AlphaFoldDB" id="A0A8T0HWT0"/>
<reference evidence="2" key="1">
    <citation type="submission" date="2020-06" db="EMBL/GenBank/DDBJ databases">
        <title>WGS assembly of Ceratodon purpureus strain R40.</title>
        <authorList>
            <person name="Carey S.B."/>
            <person name="Jenkins J."/>
            <person name="Shu S."/>
            <person name="Lovell J.T."/>
            <person name="Sreedasyam A."/>
            <person name="Maumus F."/>
            <person name="Tiley G.P."/>
            <person name="Fernandez-Pozo N."/>
            <person name="Barry K."/>
            <person name="Chen C."/>
            <person name="Wang M."/>
            <person name="Lipzen A."/>
            <person name="Daum C."/>
            <person name="Saski C.A."/>
            <person name="Payton A.C."/>
            <person name="Mcbreen J.C."/>
            <person name="Conrad R.E."/>
            <person name="Kollar L.M."/>
            <person name="Olsson S."/>
            <person name="Huttunen S."/>
            <person name="Landis J.B."/>
            <person name="Wickett N.J."/>
            <person name="Johnson M.G."/>
            <person name="Rensing S.A."/>
            <person name="Grimwood J."/>
            <person name="Schmutz J."/>
            <person name="Mcdaniel S.F."/>
        </authorList>
    </citation>
    <scope>NUCLEOTIDE SEQUENCE</scope>
    <source>
        <strain evidence="2">R40</strain>
    </source>
</reference>
<accession>A0A8T0HWT0</accession>
<protein>
    <recommendedName>
        <fullName evidence="4">Secreted protein</fullName>
    </recommendedName>
</protein>
<feature type="chain" id="PRO_5035753667" description="Secreted protein" evidence="1">
    <location>
        <begin position="19"/>
        <end position="75"/>
    </location>
</feature>
<dbReference type="Proteomes" id="UP000822688">
    <property type="component" value="Chromosome V"/>
</dbReference>
<evidence type="ECO:0000313" key="2">
    <source>
        <dbReference type="EMBL" id="KAG0574913.1"/>
    </source>
</evidence>
<sequence>MISCHVPHVLLQLPPALALVSFSPCEEHSLCLEWSSLKFATSACTKLHYLDHSDMSTSRSLSSLEQVHLWSLRVT</sequence>
<proteinExistence type="predicted"/>
<evidence type="ECO:0000313" key="3">
    <source>
        <dbReference type="Proteomes" id="UP000822688"/>
    </source>
</evidence>
<keyword evidence="1" id="KW-0732">Signal</keyword>